<reference evidence="17" key="1">
    <citation type="submission" date="2009-09" db="EMBL/GenBank/DDBJ databases">
        <authorList>
            <consortium name="The Broad Institute Genome Sequencing Platform"/>
            <person name="Ward D."/>
            <person name="Feldgarden M."/>
            <person name="Earl A."/>
            <person name="Young S.K."/>
            <person name="Zeng Q."/>
            <person name="Koehrsen M."/>
            <person name="Alvarado L."/>
            <person name="Berlin A."/>
            <person name="Bochicchio J."/>
            <person name="Borenstein D."/>
            <person name="Chapman S.B."/>
            <person name="Chen Z."/>
            <person name="Engels R."/>
            <person name="Freedman E."/>
            <person name="Gellesch M."/>
            <person name="Goldberg J."/>
            <person name="Griggs A."/>
            <person name="Gujja S."/>
            <person name="Heilman E."/>
            <person name="Heiman D."/>
            <person name="Hepburn T."/>
            <person name="Howarth C."/>
            <person name="Jen D."/>
            <person name="Larson L."/>
            <person name="Lewis B."/>
            <person name="Mehta T."/>
            <person name="Park D."/>
            <person name="Pearson M."/>
            <person name="Roberts A."/>
            <person name="Saif S."/>
            <person name="Shea T."/>
            <person name="Shenoy N."/>
            <person name="Sisk P."/>
            <person name="Stolte C."/>
            <person name="Sykes S."/>
            <person name="Thomson T."/>
            <person name="Walk T."/>
            <person name="White J."/>
            <person name="Yandava C."/>
            <person name="Sibley C.D."/>
            <person name="Field T.R."/>
            <person name="Grinwis M."/>
            <person name="Eshaghurshan C.S."/>
            <person name="Surette M.G."/>
            <person name="Haas B."/>
            <person name="Nusbaum C."/>
            <person name="Birren B."/>
        </authorList>
    </citation>
    <scope>NUCLEOTIDE SEQUENCE [LARGE SCALE GENOMIC DNA]</scope>
    <source>
        <strain evidence="17">ATCC 700633</strain>
    </source>
</reference>
<dbReference type="InterPro" id="IPR001576">
    <property type="entry name" value="Phosphoglycerate_kinase"/>
</dbReference>
<keyword evidence="11 13" id="KW-0067">ATP-binding</keyword>
<evidence type="ECO:0000256" key="2">
    <source>
        <dbReference type="ARBA" id="ARBA00004496"/>
    </source>
</evidence>
<dbReference type="PRINTS" id="PR00477">
    <property type="entry name" value="PHGLYCKINASE"/>
</dbReference>
<dbReference type="SUPFAM" id="SSF53748">
    <property type="entry name" value="Phosphoglycerate kinase"/>
    <property type="match status" value="1"/>
</dbReference>
<dbReference type="GO" id="GO:0004618">
    <property type="term" value="F:phosphoglycerate kinase activity"/>
    <property type="evidence" value="ECO:0007669"/>
    <property type="project" value="UniProtKB-UniRule"/>
</dbReference>
<organism evidence="17 18">
    <name type="scientific">Granulicatella elegans ATCC 700633</name>
    <dbReference type="NCBI Taxonomy" id="626369"/>
    <lineage>
        <taxon>Bacteria</taxon>
        <taxon>Bacillati</taxon>
        <taxon>Bacillota</taxon>
        <taxon>Bacilli</taxon>
        <taxon>Lactobacillales</taxon>
        <taxon>Carnobacteriaceae</taxon>
        <taxon>Granulicatella</taxon>
    </lineage>
</organism>
<dbReference type="OrthoDB" id="9808460at2"/>
<evidence type="ECO:0000256" key="9">
    <source>
        <dbReference type="ARBA" id="ARBA00022741"/>
    </source>
</evidence>
<feature type="binding site" evidence="13">
    <location>
        <position position="294"/>
    </location>
    <ligand>
        <name>ATP</name>
        <dbReference type="ChEBI" id="CHEBI:30616"/>
    </ligand>
</feature>
<evidence type="ECO:0000256" key="7">
    <source>
        <dbReference type="ARBA" id="ARBA00022490"/>
    </source>
</evidence>
<dbReference type="Proteomes" id="UP000002939">
    <property type="component" value="Unassembled WGS sequence"/>
</dbReference>
<evidence type="ECO:0000313" key="17">
    <source>
        <dbReference type="EMBL" id="EEW92273.1"/>
    </source>
</evidence>
<evidence type="ECO:0000256" key="5">
    <source>
        <dbReference type="ARBA" id="ARBA00013061"/>
    </source>
</evidence>
<feature type="binding site" evidence="13 14">
    <location>
        <begin position="59"/>
        <end position="62"/>
    </location>
    <ligand>
        <name>substrate</name>
    </ligand>
</feature>
<sequence>MAKKIVTDLSVKGKKVLVRVDFNVPLKDGVITDDNRIVQALPTIQYLIDNHAKVILFSHLGKVKSEEDKARLSLRPVAVRLSELLKKDVTFVPETRGEALESAINGLAEGDVLLFENTRFEDLDGKKESKNDPELGKYWASLGELFVNDAFGTAHRAHASNVGIASQLESAAGFLMEKEIKFIGGAVDTPERPFVAILGGAKVSDKIGVIESLLDKADKVLIGGGMAYTFFKAMGREVGLSLLEVDRVELAKQLMEKAGDKLVLPIDNVVAKEFSNDAVATIVPSDQIPADQEGLDVGPKTVELFASYLKDAKTVVWNGPMGVFELPNFAKGTIGVCEAIASLENATTIIGGGDSAAAAISLGYADKFTHISTGGGASLEYLEGKELPGVASISDK</sequence>
<evidence type="ECO:0000256" key="4">
    <source>
        <dbReference type="ARBA" id="ARBA00008982"/>
    </source>
</evidence>
<dbReference type="GO" id="GO:0005829">
    <property type="term" value="C:cytosol"/>
    <property type="evidence" value="ECO:0007669"/>
    <property type="project" value="TreeGrafter"/>
</dbReference>
<dbReference type="AlphaFoldDB" id="D0BNZ4"/>
<evidence type="ECO:0000256" key="3">
    <source>
        <dbReference type="ARBA" id="ARBA00004838"/>
    </source>
</evidence>
<evidence type="ECO:0000256" key="13">
    <source>
        <dbReference type="HAMAP-Rule" id="MF_00145"/>
    </source>
</evidence>
<feature type="binding site" evidence="13 15">
    <location>
        <begin position="352"/>
        <end position="355"/>
    </location>
    <ligand>
        <name>ATP</name>
        <dbReference type="ChEBI" id="CHEBI:30616"/>
    </ligand>
</feature>
<dbReference type="GO" id="GO:0043531">
    <property type="term" value="F:ADP binding"/>
    <property type="evidence" value="ECO:0007669"/>
    <property type="project" value="TreeGrafter"/>
</dbReference>
<comment type="subunit">
    <text evidence="13">Monomer.</text>
</comment>
<keyword evidence="7 13" id="KW-0963">Cytoplasm</keyword>
<gene>
    <name evidence="13" type="primary">pgk</name>
    <name evidence="17" type="ORF">HMPREF0446_01679</name>
</gene>
<evidence type="ECO:0000256" key="14">
    <source>
        <dbReference type="PIRSR" id="PIRSR000724-1"/>
    </source>
</evidence>
<dbReference type="FunFam" id="3.40.50.1260:FF:000008">
    <property type="entry name" value="Phosphoglycerate kinase"/>
    <property type="match status" value="1"/>
</dbReference>
<dbReference type="STRING" id="626369.HMPREF0446_01679"/>
<dbReference type="CDD" id="cd00318">
    <property type="entry name" value="Phosphoglycerate_kinase"/>
    <property type="match status" value="1"/>
</dbReference>
<evidence type="ECO:0000256" key="11">
    <source>
        <dbReference type="ARBA" id="ARBA00022840"/>
    </source>
</evidence>
<dbReference type="PROSITE" id="PS00111">
    <property type="entry name" value="PGLYCERATE_KINASE"/>
    <property type="match status" value="1"/>
</dbReference>
<evidence type="ECO:0000256" key="1">
    <source>
        <dbReference type="ARBA" id="ARBA00000642"/>
    </source>
</evidence>
<dbReference type="GO" id="GO:0006094">
    <property type="term" value="P:gluconeogenesis"/>
    <property type="evidence" value="ECO:0007669"/>
    <property type="project" value="TreeGrafter"/>
</dbReference>
<proteinExistence type="inferred from homology"/>
<dbReference type="UniPathway" id="UPA00109">
    <property type="reaction ID" value="UER00185"/>
</dbReference>
<evidence type="ECO:0000256" key="16">
    <source>
        <dbReference type="RuleBase" id="RU000532"/>
    </source>
</evidence>
<feature type="binding site" evidence="13">
    <location>
        <position position="119"/>
    </location>
    <ligand>
        <name>substrate</name>
    </ligand>
</feature>
<feature type="binding site" evidence="13 15">
    <location>
        <position position="325"/>
    </location>
    <ligand>
        <name>ATP</name>
        <dbReference type="ChEBI" id="CHEBI:30616"/>
    </ligand>
</feature>
<name>D0BNZ4_9LACT</name>
<dbReference type="RefSeq" id="WP_006703956.1">
    <property type="nucleotide sequence ID" value="NZ_KI391971.1"/>
</dbReference>
<dbReference type="GO" id="GO:0006096">
    <property type="term" value="P:glycolytic process"/>
    <property type="evidence" value="ECO:0007669"/>
    <property type="project" value="UniProtKB-UniRule"/>
</dbReference>
<dbReference type="PIRSF" id="PIRSF000724">
    <property type="entry name" value="Pgk"/>
    <property type="match status" value="1"/>
</dbReference>
<comment type="pathway">
    <text evidence="3 13">Carbohydrate degradation; glycolysis; pyruvate from D-glyceraldehyde 3-phosphate: step 2/5.</text>
</comment>
<feature type="binding site" evidence="14">
    <location>
        <position position="156"/>
    </location>
    <ligand>
        <name>(2R)-3-phosphoglycerate</name>
        <dbReference type="ChEBI" id="CHEBI:58272"/>
    </ligand>
</feature>
<feature type="binding site" evidence="13">
    <location>
        <position position="156"/>
    </location>
    <ligand>
        <name>substrate</name>
    </ligand>
</feature>
<dbReference type="PANTHER" id="PTHR11406:SF23">
    <property type="entry name" value="PHOSPHOGLYCERATE KINASE 1, CHLOROPLASTIC-RELATED"/>
    <property type="match status" value="1"/>
</dbReference>
<feature type="binding site" evidence="13 15">
    <location>
        <position position="206"/>
    </location>
    <ligand>
        <name>ATP</name>
        <dbReference type="ChEBI" id="CHEBI:30616"/>
    </ligand>
</feature>
<keyword evidence="8 13" id="KW-0808">Transferase</keyword>
<evidence type="ECO:0000256" key="12">
    <source>
        <dbReference type="ARBA" id="ARBA00023152"/>
    </source>
</evidence>
<dbReference type="Gene3D" id="3.40.50.1260">
    <property type="entry name" value="Phosphoglycerate kinase, N-terminal domain"/>
    <property type="match status" value="2"/>
</dbReference>
<dbReference type="PANTHER" id="PTHR11406">
    <property type="entry name" value="PHOSPHOGLYCERATE KINASE"/>
    <property type="match status" value="1"/>
</dbReference>
<feature type="binding site" evidence="13 14">
    <location>
        <begin position="21"/>
        <end position="23"/>
    </location>
    <ligand>
        <name>substrate</name>
    </ligand>
</feature>
<comment type="subcellular location">
    <subcellularLocation>
        <location evidence="2 13">Cytoplasm</location>
    </subcellularLocation>
</comment>
<dbReference type="Pfam" id="PF00162">
    <property type="entry name" value="PGK"/>
    <property type="match status" value="1"/>
</dbReference>
<keyword evidence="18" id="KW-1185">Reference proteome</keyword>
<keyword evidence="10 13" id="KW-0418">Kinase</keyword>
<dbReference type="eggNOG" id="COG0126">
    <property type="taxonomic scope" value="Bacteria"/>
</dbReference>
<keyword evidence="12 13" id="KW-0324">Glycolysis</keyword>
<evidence type="ECO:0000256" key="10">
    <source>
        <dbReference type="ARBA" id="ARBA00022777"/>
    </source>
</evidence>
<comment type="similarity">
    <text evidence="4 13 16">Belongs to the phosphoglycerate kinase family.</text>
</comment>
<evidence type="ECO:0000256" key="8">
    <source>
        <dbReference type="ARBA" id="ARBA00022679"/>
    </source>
</evidence>
<dbReference type="EC" id="2.7.2.3" evidence="5 13"/>
<comment type="caution">
    <text evidence="17">The sequence shown here is derived from an EMBL/GenBank/DDBJ whole genome shotgun (WGS) entry which is preliminary data.</text>
</comment>
<keyword evidence="9 13" id="KW-0547">Nucleotide-binding</keyword>
<comment type="catalytic activity">
    <reaction evidence="1 13 16">
        <text>(2R)-3-phosphoglycerate + ATP = (2R)-3-phospho-glyceroyl phosphate + ADP</text>
        <dbReference type="Rhea" id="RHEA:14801"/>
        <dbReference type="ChEBI" id="CHEBI:30616"/>
        <dbReference type="ChEBI" id="CHEBI:57604"/>
        <dbReference type="ChEBI" id="CHEBI:58272"/>
        <dbReference type="ChEBI" id="CHEBI:456216"/>
        <dbReference type="EC" id="2.7.2.3"/>
    </reaction>
</comment>
<reference evidence="17" key="2">
    <citation type="submission" date="2011-10" db="EMBL/GenBank/DDBJ databases">
        <title>The Genome Sequence of Granulicatella elegans ATCC 700633.</title>
        <authorList>
            <consortium name="The Broad Institute Genome Sequencing Platform"/>
            <consortium name="The Broad Institute Genome Sequencing Center for Infectious Disease"/>
            <person name="Earl A."/>
            <person name="Ward D."/>
            <person name="Feldgarden M."/>
            <person name="Gevers D."/>
            <person name="Sibley C.D."/>
            <person name="Field T.R."/>
            <person name="Grinwis M."/>
            <person name="Eshaghurshan C.S."/>
            <person name="Surette M.G."/>
            <person name="Young S.K."/>
            <person name="Zeng Q."/>
            <person name="Gargeya S."/>
            <person name="Fitzgerald M."/>
            <person name="Haas B."/>
            <person name="Abouelleil A."/>
            <person name="Alvarado L."/>
            <person name="Arachchi H.M."/>
            <person name="Berlin A."/>
            <person name="Brown A."/>
            <person name="Chapman S.B."/>
            <person name="Chen Z."/>
            <person name="Dunbar C."/>
            <person name="Freedman E."/>
            <person name="Gearin G."/>
            <person name="Goldberg J."/>
            <person name="Griggs A."/>
            <person name="Gujja S."/>
            <person name="Heiman D."/>
            <person name="Howarth C."/>
            <person name="Larson L."/>
            <person name="Lui A."/>
            <person name="MacDonald P.J.P."/>
            <person name="Montmayeur A."/>
            <person name="Murphy C."/>
            <person name="Neiman D."/>
            <person name="Pearson M."/>
            <person name="Priest M."/>
            <person name="Roberts A."/>
            <person name="Saif S."/>
            <person name="Shea T."/>
            <person name="Shenoy N."/>
            <person name="Sisk P."/>
            <person name="Stolte C."/>
            <person name="Sykes S."/>
            <person name="Wortman J."/>
            <person name="Nusbaum C."/>
            <person name="Birren B."/>
        </authorList>
    </citation>
    <scope>NUCLEOTIDE SEQUENCE [LARGE SCALE GENOMIC DNA]</scope>
    <source>
        <strain evidence="17">ATCC 700633</strain>
    </source>
</reference>
<accession>D0BNZ4</accession>
<protein>
    <recommendedName>
        <fullName evidence="6 13">Phosphoglycerate kinase</fullName>
        <ecNumber evidence="5 13">2.7.2.3</ecNumber>
    </recommendedName>
</protein>
<dbReference type="HOGENOM" id="CLU_025427_0_2_9"/>
<dbReference type="EMBL" id="ACRF02000004">
    <property type="protein sequence ID" value="EEW92273.1"/>
    <property type="molecule type" value="Genomic_DNA"/>
</dbReference>
<feature type="binding site" evidence="14">
    <location>
        <position position="36"/>
    </location>
    <ligand>
        <name>(2R)-3-phosphoglycerate</name>
        <dbReference type="ChEBI" id="CHEBI:58272"/>
    </ligand>
</feature>
<dbReference type="InterPro" id="IPR015824">
    <property type="entry name" value="Phosphoglycerate_kinase_N"/>
</dbReference>
<feature type="binding site" evidence="13">
    <location>
        <position position="36"/>
    </location>
    <ligand>
        <name>substrate</name>
    </ligand>
</feature>
<evidence type="ECO:0000313" key="18">
    <source>
        <dbReference type="Proteomes" id="UP000002939"/>
    </source>
</evidence>
<dbReference type="GO" id="GO:0009986">
    <property type="term" value="C:cell surface"/>
    <property type="evidence" value="ECO:0007669"/>
    <property type="project" value="UniProtKB-ARBA"/>
</dbReference>
<evidence type="ECO:0000256" key="15">
    <source>
        <dbReference type="PIRSR" id="PIRSR000724-2"/>
    </source>
</evidence>
<dbReference type="GO" id="GO:0005524">
    <property type="term" value="F:ATP binding"/>
    <property type="evidence" value="ECO:0007669"/>
    <property type="project" value="UniProtKB-KW"/>
</dbReference>
<dbReference type="HAMAP" id="MF_00145">
    <property type="entry name" value="Phosphoglyc_kinase"/>
    <property type="match status" value="1"/>
</dbReference>
<dbReference type="InterPro" id="IPR015911">
    <property type="entry name" value="Phosphoglycerate_kinase_CS"/>
</dbReference>
<dbReference type="FunFam" id="3.40.50.1260:FF:000001">
    <property type="entry name" value="Phosphoglycerate kinase"/>
    <property type="match status" value="1"/>
</dbReference>
<feature type="binding site" evidence="14">
    <location>
        <position position="119"/>
    </location>
    <ligand>
        <name>(2R)-3-phosphoglycerate</name>
        <dbReference type="ChEBI" id="CHEBI:58272"/>
    </ligand>
</feature>
<dbReference type="InterPro" id="IPR036043">
    <property type="entry name" value="Phosphoglycerate_kinase_sf"/>
</dbReference>
<evidence type="ECO:0000256" key="6">
    <source>
        <dbReference type="ARBA" id="ARBA00016471"/>
    </source>
</evidence>